<proteinExistence type="predicted"/>
<dbReference type="Pfam" id="PF19800">
    <property type="entry name" value="DUF6283"/>
    <property type="match status" value="1"/>
</dbReference>
<keyword evidence="2" id="KW-1185">Reference proteome</keyword>
<protein>
    <submittedName>
        <fullName evidence="1">DUF6283 family protein</fullName>
    </submittedName>
</protein>
<dbReference type="RefSeq" id="WP_285449261.1">
    <property type="nucleotide sequence ID" value="NZ_CP127173.1"/>
</dbReference>
<organism evidence="1 2">
    <name type="scientific">Amycolatopsis nalaikhensis</name>
    <dbReference type="NCBI Taxonomy" id="715472"/>
    <lineage>
        <taxon>Bacteria</taxon>
        <taxon>Bacillati</taxon>
        <taxon>Actinomycetota</taxon>
        <taxon>Actinomycetes</taxon>
        <taxon>Pseudonocardiales</taxon>
        <taxon>Pseudonocardiaceae</taxon>
        <taxon>Amycolatopsis</taxon>
    </lineage>
</organism>
<dbReference type="EMBL" id="CP127173">
    <property type="protein sequence ID" value="WIV52859.1"/>
    <property type="molecule type" value="Genomic_DNA"/>
</dbReference>
<name>A0ABY8X8Z3_9PSEU</name>
<dbReference type="Proteomes" id="UP001227101">
    <property type="component" value="Chromosome"/>
</dbReference>
<sequence>MPNPTDDDATPTGADILAVQDGADGWGVITVAASADAYRASPCARCPWLRDSPVGAFPPDVFRHAARTTYDLATHKFGCHSSTPEQPKTCAGFLLRGAAHNLSVRLYGPDVTTAVTSDRPLYDNYREMAIANGVDPEDPSIAPCRDSRSYLDETAAPSTPEPSPPAQLTLARATRIIRDFIVASVGADHGDEMTSQARFLAGRLAAHGLLAHATTAPYAAVETPRAVIRAFIVDSVGEDTGDDMTEQAEQLRHQLAAAGLLTSAADEPSPITP</sequence>
<gene>
    <name evidence="1" type="ORF">QP939_28360</name>
</gene>
<evidence type="ECO:0000313" key="1">
    <source>
        <dbReference type="EMBL" id="WIV52859.1"/>
    </source>
</evidence>
<dbReference type="InterPro" id="IPR046250">
    <property type="entry name" value="DUF6283"/>
</dbReference>
<reference evidence="1 2" key="1">
    <citation type="submission" date="2023-06" db="EMBL/GenBank/DDBJ databases">
        <authorList>
            <person name="Oyuntsetseg B."/>
            <person name="Kim S.B."/>
        </authorList>
    </citation>
    <scope>NUCLEOTIDE SEQUENCE [LARGE SCALE GENOMIC DNA]</scope>
    <source>
        <strain evidence="1 2">2-2</strain>
    </source>
</reference>
<accession>A0ABY8X8Z3</accession>
<evidence type="ECO:0000313" key="2">
    <source>
        <dbReference type="Proteomes" id="UP001227101"/>
    </source>
</evidence>